<evidence type="ECO:0000259" key="2">
    <source>
        <dbReference type="Pfam" id="PF07593"/>
    </source>
</evidence>
<feature type="domain" description="ASPIC/UnbV" evidence="2">
    <location>
        <begin position="472"/>
        <end position="538"/>
    </location>
</feature>
<dbReference type="SUPFAM" id="SSF69318">
    <property type="entry name" value="Integrin alpha N-terminal domain"/>
    <property type="match status" value="2"/>
</dbReference>
<dbReference type="AlphaFoldDB" id="A0A923PP92"/>
<dbReference type="Pfam" id="PF07593">
    <property type="entry name" value="UnbV_ASPIC"/>
    <property type="match status" value="1"/>
</dbReference>
<organism evidence="3 4">
    <name type="scientific">Neolewinella lacunae</name>
    <dbReference type="NCBI Taxonomy" id="1517758"/>
    <lineage>
        <taxon>Bacteria</taxon>
        <taxon>Pseudomonadati</taxon>
        <taxon>Bacteroidota</taxon>
        <taxon>Saprospiria</taxon>
        <taxon>Saprospirales</taxon>
        <taxon>Lewinellaceae</taxon>
        <taxon>Neolewinella</taxon>
    </lineage>
</organism>
<keyword evidence="1" id="KW-0732">Signal</keyword>
<dbReference type="Gene3D" id="2.130.10.130">
    <property type="entry name" value="Integrin alpha, N-terminal"/>
    <property type="match status" value="2"/>
</dbReference>
<protein>
    <submittedName>
        <fullName evidence="3">VCBS repeat-containing protein</fullName>
    </submittedName>
</protein>
<evidence type="ECO:0000256" key="1">
    <source>
        <dbReference type="ARBA" id="ARBA00022729"/>
    </source>
</evidence>
<sequence length="951" mass="104354">MYEYFYNGGGVAAGDLNGDGKTDLYFTANMAENRLYLNAGDLHFTDVTQPSGAGGRPGPWKTGVTLADVNADGKLDIYLCYSGMLPPEKRANQLFINQGNGPDGVPVFRDEAAAYGLAGTAFSNQMYFFDYDRDGDLDGLLLNHNPQALPVLNAAKTRELLANPDPDRGLRLYQNTGGKFKDVTEAAGISGSALSYGLGLAIADLDNDGDPDFYVSNDYEVPDYLYYNNGDGTFTDHLGEQMSHTSHFSMGSDAGDINNDGHLDLFTLDMLPADPRRQRLLQPDDNRSKLDLNLASGFHHQTMRNMLQLNRGDGTFAEIGRLAGVAMTDWSWSALLADFDNDGWQDLHVTNGYLKDYTNLDFIKYMEDFTAAKGRLQRTDLRELLEQMPASDLRNFAFGNQHNGTFADRTADWGLARPSNSNGAVYADLDNDGDLDLVVNNLDRAAFVYRNDLTGQNYLSVALEGPAGNPQGIGARVEIRADDLQQIREQFPNRGYLSCVDPVLHFGLGARTQVQRLVVTWPDGARQNLEAVEVNQRIVLRHQEAGEVRPAPAKATAPSWFREVSSPLAYTDPPAEQRGFDEERLLPREYAQPGPVLAVEGGKVLAKAGTGRVLARSSGKYAVEFVGNAYLPGRYPLVDAVTLYPLNDGQRTPLTSPLPQELQSIGKINAATWADLDGDGADELVVAGEWTPLLCFTFDGQQLQPYAGAFPPPLTGWWTALHLSDFNGDGRLDLLAGNQGLNNLFSASPELPLELYAADLDGNGALDPILSYYGPDGRRYADLTRDELLGQLAGLRKKYPDYRSFADQSLDDIFPSWPEGTLHRTAEMLETVLYLSQADGRYARAELPLEVQYAPVHTITAADFNADGHRDLLLCGNDGKEKQRWGKAEANTGILLQGDGKGGFGYVPQATAGLKLRGDVRSVLAYQDLLLFGIRGKKVRAYRREAQMVEQ</sequence>
<dbReference type="PANTHER" id="PTHR16026:SF0">
    <property type="entry name" value="CARTILAGE ACIDIC PROTEIN 1"/>
    <property type="match status" value="1"/>
</dbReference>
<keyword evidence="4" id="KW-1185">Reference proteome</keyword>
<dbReference type="InterPro" id="IPR027039">
    <property type="entry name" value="Crtac1"/>
</dbReference>
<dbReference type="Proteomes" id="UP000650081">
    <property type="component" value="Unassembled WGS sequence"/>
</dbReference>
<dbReference type="InterPro" id="IPR013517">
    <property type="entry name" value="FG-GAP"/>
</dbReference>
<comment type="caution">
    <text evidence="3">The sequence shown here is derived from an EMBL/GenBank/DDBJ whole genome shotgun (WGS) entry which is preliminary data.</text>
</comment>
<dbReference type="Pfam" id="PF13517">
    <property type="entry name" value="FG-GAP_3"/>
    <property type="match status" value="4"/>
</dbReference>
<dbReference type="InterPro" id="IPR028994">
    <property type="entry name" value="Integrin_alpha_N"/>
</dbReference>
<evidence type="ECO:0000313" key="3">
    <source>
        <dbReference type="EMBL" id="MBC6996065.1"/>
    </source>
</evidence>
<dbReference type="PANTHER" id="PTHR16026">
    <property type="entry name" value="CARTILAGE ACIDIC PROTEIN 1"/>
    <property type="match status" value="1"/>
</dbReference>
<reference evidence="3" key="1">
    <citation type="submission" date="2020-08" db="EMBL/GenBank/DDBJ databases">
        <title>Lewinella bacteria from marine environments.</title>
        <authorList>
            <person name="Zhong Y."/>
        </authorList>
    </citation>
    <scope>NUCLEOTIDE SEQUENCE</scope>
    <source>
        <strain evidence="3">KCTC 42187</strain>
    </source>
</reference>
<dbReference type="InterPro" id="IPR011519">
    <property type="entry name" value="UnbV_ASPIC"/>
</dbReference>
<gene>
    <name evidence="3" type="ORF">H9S92_17985</name>
</gene>
<dbReference type="EMBL" id="JACSIT010000148">
    <property type="protein sequence ID" value="MBC6996065.1"/>
    <property type="molecule type" value="Genomic_DNA"/>
</dbReference>
<evidence type="ECO:0000313" key="4">
    <source>
        <dbReference type="Proteomes" id="UP000650081"/>
    </source>
</evidence>
<proteinExistence type="predicted"/>
<accession>A0A923PP92</accession>
<name>A0A923PP92_9BACT</name>